<dbReference type="PANTHER" id="PTHR21470">
    <property type="entry name" value="RAB6-INTERACTING PROTEIN GORAB"/>
    <property type="match status" value="1"/>
</dbReference>
<sequence length="347" mass="38942">MKGANLPTPPMSSPESSSPPPGPPVPQNDRSSSSPDIIPHEVLQGISKIALVKNFNRRLADDEIKERRQIKDSTVITITTTNSNIDHQNEQAKRITPTNGLGMKGSTSPVKNTDGPAELKPEDLDIISQPVRVKKSGKPADLCELEEYQRRIEQENCERKLLLAQAVQERERRTAAEVHRLGRIKTELARLDLILSSDVAILRKEIEAASIDFNEAEYVQHIVKLSSILLGLHMKNYVRIEKEFIEAKMLLHQKLDRKEKLTEHLCFIIEENEIRKAKKLEQLMDELNGDATPRHEDYEMVSAFEQDRDVCTSCGGSTDDAFDNDGDQTEGTTASSSTFESKDSKSD</sequence>
<proteinExistence type="inferred from homology"/>
<dbReference type="EMBL" id="MNPL01006358">
    <property type="protein sequence ID" value="OQR75444.1"/>
    <property type="molecule type" value="Genomic_DNA"/>
</dbReference>
<dbReference type="GO" id="GO:1905515">
    <property type="term" value="P:non-motile cilium assembly"/>
    <property type="evidence" value="ECO:0007669"/>
    <property type="project" value="TreeGrafter"/>
</dbReference>
<feature type="region of interest" description="Disordered" evidence="8">
    <location>
        <begin position="1"/>
        <end position="37"/>
    </location>
</feature>
<feature type="region of interest" description="Disordered" evidence="8">
    <location>
        <begin position="315"/>
        <end position="347"/>
    </location>
</feature>
<gene>
    <name evidence="9" type="ORF">BIW11_00772</name>
</gene>
<keyword evidence="5" id="KW-0963">Cytoplasm</keyword>
<feature type="region of interest" description="Disordered" evidence="8">
    <location>
        <begin position="96"/>
        <end position="120"/>
    </location>
</feature>
<accession>A0A1V9XPM7</accession>
<evidence type="ECO:0000256" key="8">
    <source>
        <dbReference type="SAM" id="MobiDB-lite"/>
    </source>
</evidence>
<protein>
    <recommendedName>
        <fullName evidence="4">RAB6-interacting golgin</fullName>
    </recommendedName>
</protein>
<evidence type="ECO:0000256" key="4">
    <source>
        <dbReference type="ARBA" id="ARBA00014130"/>
    </source>
</evidence>
<reference evidence="9 10" key="1">
    <citation type="journal article" date="2017" name="Gigascience">
        <title>Draft genome of the honey bee ectoparasitic mite, Tropilaelaps mercedesae, is shaped by the parasitic life history.</title>
        <authorList>
            <person name="Dong X."/>
            <person name="Armstrong S.D."/>
            <person name="Xia D."/>
            <person name="Makepeace B.L."/>
            <person name="Darby A.C."/>
            <person name="Kadowaki T."/>
        </authorList>
    </citation>
    <scope>NUCLEOTIDE SEQUENCE [LARGE SCALE GENOMIC DNA]</scope>
    <source>
        <strain evidence="9">Wuxi-XJTLU</strain>
    </source>
</reference>
<dbReference type="InParanoid" id="A0A1V9XPM7"/>
<evidence type="ECO:0000256" key="6">
    <source>
        <dbReference type="ARBA" id="ARBA00023034"/>
    </source>
</evidence>
<evidence type="ECO:0000256" key="1">
    <source>
        <dbReference type="ARBA" id="ARBA00004496"/>
    </source>
</evidence>
<dbReference type="PANTHER" id="PTHR21470:SF2">
    <property type="entry name" value="RAB6-INTERACTING GOLGIN"/>
    <property type="match status" value="1"/>
</dbReference>
<organism evidence="9 10">
    <name type="scientific">Tropilaelaps mercedesae</name>
    <dbReference type="NCBI Taxonomy" id="418985"/>
    <lineage>
        <taxon>Eukaryota</taxon>
        <taxon>Metazoa</taxon>
        <taxon>Ecdysozoa</taxon>
        <taxon>Arthropoda</taxon>
        <taxon>Chelicerata</taxon>
        <taxon>Arachnida</taxon>
        <taxon>Acari</taxon>
        <taxon>Parasitiformes</taxon>
        <taxon>Mesostigmata</taxon>
        <taxon>Gamasina</taxon>
        <taxon>Dermanyssoidea</taxon>
        <taxon>Laelapidae</taxon>
        <taxon>Tropilaelaps</taxon>
    </lineage>
</organism>
<dbReference type="Proteomes" id="UP000192247">
    <property type="component" value="Unassembled WGS sequence"/>
</dbReference>
<dbReference type="OrthoDB" id="9909311at2759"/>
<evidence type="ECO:0000256" key="7">
    <source>
        <dbReference type="ARBA" id="ARBA00023054"/>
    </source>
</evidence>
<evidence type="ECO:0000313" key="9">
    <source>
        <dbReference type="EMBL" id="OQR75444.1"/>
    </source>
</evidence>
<keyword evidence="7" id="KW-0175">Coiled coil</keyword>
<name>A0A1V9XPM7_9ACAR</name>
<dbReference type="GO" id="GO:0005794">
    <property type="term" value="C:Golgi apparatus"/>
    <property type="evidence" value="ECO:0007669"/>
    <property type="project" value="UniProtKB-SubCell"/>
</dbReference>
<feature type="compositionally biased region" description="Pro residues" evidence="8">
    <location>
        <begin position="7"/>
        <end position="26"/>
    </location>
</feature>
<dbReference type="InterPro" id="IPR007033">
    <property type="entry name" value="GORAB"/>
</dbReference>
<evidence type="ECO:0000313" key="10">
    <source>
        <dbReference type="Proteomes" id="UP000192247"/>
    </source>
</evidence>
<keyword evidence="6" id="KW-0333">Golgi apparatus</keyword>
<evidence type="ECO:0000256" key="2">
    <source>
        <dbReference type="ARBA" id="ARBA00004555"/>
    </source>
</evidence>
<dbReference type="AlphaFoldDB" id="A0A1V9XPM7"/>
<comment type="subcellular location">
    <subcellularLocation>
        <location evidence="1">Cytoplasm</location>
    </subcellularLocation>
    <subcellularLocation>
        <location evidence="2">Golgi apparatus</location>
    </subcellularLocation>
</comment>
<comment type="caution">
    <text evidence="9">The sequence shown here is derived from an EMBL/GenBank/DDBJ whole genome shotgun (WGS) entry which is preliminary data.</text>
</comment>
<evidence type="ECO:0000256" key="5">
    <source>
        <dbReference type="ARBA" id="ARBA00022490"/>
    </source>
</evidence>
<evidence type="ECO:0000256" key="3">
    <source>
        <dbReference type="ARBA" id="ARBA00005599"/>
    </source>
</evidence>
<comment type="similarity">
    <text evidence="3">Belongs to the GORAB family.</text>
</comment>
<keyword evidence="10" id="KW-1185">Reference proteome</keyword>